<accession>A0AAV1S9G2</accession>
<name>A0AAV1S9G2_9ROSI</name>
<dbReference type="EMBL" id="CAWUPB010001173">
    <property type="protein sequence ID" value="CAK7347150.1"/>
    <property type="molecule type" value="Genomic_DNA"/>
</dbReference>
<organism evidence="1 2">
    <name type="scientific">Dovyalis caffra</name>
    <dbReference type="NCBI Taxonomy" id="77055"/>
    <lineage>
        <taxon>Eukaryota</taxon>
        <taxon>Viridiplantae</taxon>
        <taxon>Streptophyta</taxon>
        <taxon>Embryophyta</taxon>
        <taxon>Tracheophyta</taxon>
        <taxon>Spermatophyta</taxon>
        <taxon>Magnoliopsida</taxon>
        <taxon>eudicotyledons</taxon>
        <taxon>Gunneridae</taxon>
        <taxon>Pentapetalae</taxon>
        <taxon>rosids</taxon>
        <taxon>fabids</taxon>
        <taxon>Malpighiales</taxon>
        <taxon>Salicaceae</taxon>
        <taxon>Flacourtieae</taxon>
        <taxon>Dovyalis</taxon>
    </lineage>
</organism>
<gene>
    <name evidence="1" type="ORF">DCAF_LOCUS19832</name>
</gene>
<evidence type="ECO:0000313" key="1">
    <source>
        <dbReference type="EMBL" id="CAK7347150.1"/>
    </source>
</evidence>
<evidence type="ECO:0000313" key="2">
    <source>
        <dbReference type="Proteomes" id="UP001314170"/>
    </source>
</evidence>
<dbReference type="AlphaFoldDB" id="A0AAV1S9G2"/>
<keyword evidence="2" id="KW-1185">Reference proteome</keyword>
<dbReference type="InterPro" id="IPR029058">
    <property type="entry name" value="AB_hydrolase_fold"/>
</dbReference>
<dbReference type="SUPFAM" id="SSF53474">
    <property type="entry name" value="alpha/beta-Hydrolases"/>
    <property type="match status" value="1"/>
</dbReference>
<protein>
    <submittedName>
        <fullName evidence="1">Uncharacterized protein</fullName>
    </submittedName>
</protein>
<sequence length="88" mass="9779">MHFASVTIMRCCDLGRHLEDNAHLAVVKNTGHAFNVEKPKEFIELLKSFLVNLQLPPGSPVSSQSKVTKDLTGELNTNAVDIECKQHH</sequence>
<reference evidence="1 2" key="1">
    <citation type="submission" date="2024-01" db="EMBL/GenBank/DDBJ databases">
        <authorList>
            <person name="Waweru B."/>
        </authorList>
    </citation>
    <scope>NUCLEOTIDE SEQUENCE [LARGE SCALE GENOMIC DNA]</scope>
</reference>
<proteinExistence type="predicted"/>
<dbReference type="Gene3D" id="3.40.50.1820">
    <property type="entry name" value="alpha/beta hydrolase"/>
    <property type="match status" value="1"/>
</dbReference>
<dbReference type="Proteomes" id="UP001314170">
    <property type="component" value="Unassembled WGS sequence"/>
</dbReference>
<comment type="caution">
    <text evidence="1">The sequence shown here is derived from an EMBL/GenBank/DDBJ whole genome shotgun (WGS) entry which is preliminary data.</text>
</comment>